<name>A0A1U7LIP6_NEOID</name>
<evidence type="ECO:0000256" key="6">
    <source>
        <dbReference type="ARBA" id="ARBA00023136"/>
    </source>
</evidence>
<proteinExistence type="inferred from homology"/>
<evidence type="ECO:0000256" key="3">
    <source>
        <dbReference type="ARBA" id="ARBA00011738"/>
    </source>
</evidence>
<organism evidence="10 11">
    <name type="scientific">Neolecta irregularis (strain DAH-3)</name>
    <dbReference type="NCBI Taxonomy" id="1198029"/>
    <lineage>
        <taxon>Eukaryota</taxon>
        <taxon>Fungi</taxon>
        <taxon>Dikarya</taxon>
        <taxon>Ascomycota</taxon>
        <taxon>Taphrinomycotina</taxon>
        <taxon>Neolectales</taxon>
        <taxon>Neolectaceae</taxon>
        <taxon>Neolecta</taxon>
    </lineage>
</organism>
<keyword evidence="7 8" id="KW-0012">Acyltransferase</keyword>
<evidence type="ECO:0000256" key="4">
    <source>
        <dbReference type="ARBA" id="ARBA00022679"/>
    </source>
</evidence>
<dbReference type="SUPFAM" id="SSF55729">
    <property type="entry name" value="Acyl-CoA N-acyltransferases (Nat)"/>
    <property type="match status" value="1"/>
</dbReference>
<dbReference type="PANTHER" id="PTHR13355">
    <property type="entry name" value="GLUCOSAMINE 6-PHOSPHATE N-ACETYLTRANSFERASE"/>
    <property type="match status" value="1"/>
</dbReference>
<keyword evidence="4 8" id="KW-0808">Transferase</keyword>
<dbReference type="FunFam" id="3.40.630.30:FF:000048">
    <property type="entry name" value="Glucosamine 6-phosphate N-acetyltransferase"/>
    <property type="match status" value="1"/>
</dbReference>
<evidence type="ECO:0000259" key="9">
    <source>
        <dbReference type="PROSITE" id="PS51186"/>
    </source>
</evidence>
<dbReference type="Pfam" id="PF00583">
    <property type="entry name" value="Acetyltransf_1"/>
    <property type="match status" value="1"/>
</dbReference>
<comment type="caution">
    <text evidence="10">The sequence shown here is derived from an EMBL/GenBank/DDBJ whole genome shotgun (WGS) entry which is preliminary data.</text>
</comment>
<dbReference type="InterPro" id="IPR039143">
    <property type="entry name" value="GNPNAT1-like"/>
</dbReference>
<comment type="catalytic activity">
    <reaction evidence="8">
        <text>D-glucosamine 6-phosphate + acetyl-CoA = N-acetyl-D-glucosamine 6-phosphate + CoA + H(+)</text>
        <dbReference type="Rhea" id="RHEA:10292"/>
        <dbReference type="ChEBI" id="CHEBI:15378"/>
        <dbReference type="ChEBI" id="CHEBI:57287"/>
        <dbReference type="ChEBI" id="CHEBI:57288"/>
        <dbReference type="ChEBI" id="CHEBI:57513"/>
        <dbReference type="ChEBI" id="CHEBI:58725"/>
        <dbReference type="EC" id="2.3.1.4"/>
    </reaction>
</comment>
<keyword evidence="11" id="KW-1185">Reference proteome</keyword>
<protein>
    <recommendedName>
        <fullName evidence="8">Glucosamine 6-phosphate N-acetyltransferase</fullName>
        <ecNumber evidence="8">2.3.1.4</ecNumber>
    </recommendedName>
</protein>
<comment type="subunit">
    <text evidence="3">Homodimer.</text>
</comment>
<evidence type="ECO:0000256" key="8">
    <source>
        <dbReference type="RuleBase" id="RU365086"/>
    </source>
</evidence>
<feature type="domain" description="N-acetyltransferase" evidence="9">
    <location>
        <begin position="21"/>
        <end position="175"/>
    </location>
</feature>
<dbReference type="OrthoDB" id="10039976at2759"/>
<comment type="pathway">
    <text evidence="8">Nucleotide-sugar biosynthesis; UDP-N-acetyl-alpha-D-glucosamine biosynthesis; N-acetyl-alpha-D-glucosamine 1-phosphate from alpha-D-glucosamine 6-phosphate (route I): step 1/2.</text>
</comment>
<dbReference type="PROSITE" id="PS51186">
    <property type="entry name" value="GNAT"/>
    <property type="match status" value="1"/>
</dbReference>
<evidence type="ECO:0000313" key="11">
    <source>
        <dbReference type="Proteomes" id="UP000186594"/>
    </source>
</evidence>
<evidence type="ECO:0000256" key="1">
    <source>
        <dbReference type="ARBA" id="ARBA00004184"/>
    </source>
</evidence>
<dbReference type="UniPathway" id="UPA00113">
    <property type="reaction ID" value="UER00529"/>
</dbReference>
<dbReference type="GO" id="GO:0004059">
    <property type="term" value="F:aralkylamine N-acetyltransferase activity"/>
    <property type="evidence" value="ECO:0007669"/>
    <property type="project" value="EnsemblFungi"/>
</dbReference>
<dbReference type="PANTHER" id="PTHR13355:SF11">
    <property type="entry name" value="GLUCOSAMINE 6-PHOSPHATE N-ACETYLTRANSFERASE"/>
    <property type="match status" value="1"/>
</dbReference>
<accession>A0A1U7LIP6</accession>
<reference evidence="10 11" key="1">
    <citation type="submission" date="2016-04" db="EMBL/GenBank/DDBJ databases">
        <title>Evolutionary innovation and constraint leading to complex multicellularity in the Ascomycota.</title>
        <authorList>
            <person name="Cisse O."/>
            <person name="Nguyen A."/>
            <person name="Hewitt D.A."/>
            <person name="Jedd G."/>
            <person name="Stajich J.E."/>
        </authorList>
    </citation>
    <scope>NUCLEOTIDE SEQUENCE [LARGE SCALE GENOMIC DNA]</scope>
    <source>
        <strain evidence="10 11">DAH-3</strain>
    </source>
</reference>
<dbReference type="InterPro" id="IPR000182">
    <property type="entry name" value="GNAT_dom"/>
</dbReference>
<evidence type="ECO:0000256" key="2">
    <source>
        <dbReference type="ARBA" id="ARBA00004586"/>
    </source>
</evidence>
<dbReference type="GO" id="GO:0004343">
    <property type="term" value="F:glucosamine 6-phosphate N-acetyltransferase activity"/>
    <property type="evidence" value="ECO:0007669"/>
    <property type="project" value="UniProtKB-UniRule"/>
</dbReference>
<dbReference type="OMA" id="NQRYDWI"/>
<sequence>MADTSLFDKSILPEIELPEGYTLRPLSSGDYQRGAVEVLKVLTTVGDFTEELYRERFDYWFKHNDTYYTIVVLNANDKVVGIGTLMIERKLIHQAGLTGHIEDIVIAESEQGKKLGLKIINSLSAISKAVGCYKVTLVCSDHNVEFYKKCGFKKGTNEMVSVSKADGLPLDILLQRVTHEVIC</sequence>
<dbReference type="CDD" id="cd04301">
    <property type="entry name" value="NAT_SF"/>
    <property type="match status" value="1"/>
</dbReference>
<dbReference type="Gene3D" id="3.40.630.30">
    <property type="match status" value="1"/>
</dbReference>
<dbReference type="EMBL" id="LXFE01003083">
    <property type="protein sequence ID" value="OLL22530.1"/>
    <property type="molecule type" value="Genomic_DNA"/>
</dbReference>
<dbReference type="GO" id="GO:0006048">
    <property type="term" value="P:UDP-N-acetylglucosamine biosynthetic process"/>
    <property type="evidence" value="ECO:0007669"/>
    <property type="project" value="UniProtKB-UniRule"/>
</dbReference>
<comment type="subcellular location">
    <subcellularLocation>
        <location evidence="1">Endomembrane system</location>
        <topology evidence="1">Peripheral membrane protein</topology>
    </subcellularLocation>
    <subcellularLocation>
        <location evidence="2">Endoplasmic reticulum membrane</location>
    </subcellularLocation>
</comment>
<dbReference type="InterPro" id="IPR016181">
    <property type="entry name" value="Acyl_CoA_acyltransferase"/>
</dbReference>
<gene>
    <name evidence="10" type="ORF">NEOLI_002590</name>
</gene>
<evidence type="ECO:0000256" key="7">
    <source>
        <dbReference type="ARBA" id="ARBA00023315"/>
    </source>
</evidence>
<dbReference type="Proteomes" id="UP000186594">
    <property type="component" value="Unassembled WGS sequence"/>
</dbReference>
<keyword evidence="6" id="KW-0472">Membrane</keyword>
<evidence type="ECO:0000256" key="5">
    <source>
        <dbReference type="ARBA" id="ARBA00022824"/>
    </source>
</evidence>
<evidence type="ECO:0000313" key="10">
    <source>
        <dbReference type="EMBL" id="OLL22530.1"/>
    </source>
</evidence>
<dbReference type="EC" id="2.3.1.4" evidence="8"/>
<dbReference type="STRING" id="1198029.A0A1U7LIP6"/>
<dbReference type="AlphaFoldDB" id="A0A1U7LIP6"/>
<keyword evidence="5" id="KW-0256">Endoplasmic reticulum</keyword>
<dbReference type="GO" id="GO:0005789">
    <property type="term" value="C:endoplasmic reticulum membrane"/>
    <property type="evidence" value="ECO:0007669"/>
    <property type="project" value="UniProtKB-SubCell"/>
</dbReference>
<comment type="similarity">
    <text evidence="8">Belongs to the acetyltransferase family. GNA1 subfamily.</text>
</comment>